<accession>A0ABV7TAD2</accession>
<organism evidence="2 3">
    <name type="scientific">Stutzerimonas tarimensis</name>
    <dbReference type="NCBI Taxonomy" id="1507735"/>
    <lineage>
        <taxon>Bacteria</taxon>
        <taxon>Pseudomonadati</taxon>
        <taxon>Pseudomonadota</taxon>
        <taxon>Gammaproteobacteria</taxon>
        <taxon>Pseudomonadales</taxon>
        <taxon>Pseudomonadaceae</taxon>
        <taxon>Stutzerimonas</taxon>
    </lineage>
</organism>
<feature type="coiled-coil region" evidence="1">
    <location>
        <begin position="23"/>
        <end position="51"/>
    </location>
</feature>
<dbReference type="RefSeq" id="WP_386367266.1">
    <property type="nucleotide sequence ID" value="NZ_JBHRXZ010000029.1"/>
</dbReference>
<protein>
    <submittedName>
        <fullName evidence="2">DUF2802 domain-containing protein</fullName>
    </submittedName>
</protein>
<gene>
    <name evidence="2" type="ORF">ACFOMF_17455</name>
</gene>
<keyword evidence="3" id="KW-1185">Reference proteome</keyword>
<dbReference type="Proteomes" id="UP001595630">
    <property type="component" value="Unassembled WGS sequence"/>
</dbReference>
<comment type="caution">
    <text evidence="2">The sequence shown here is derived from an EMBL/GenBank/DDBJ whole genome shotgun (WGS) entry which is preliminary data.</text>
</comment>
<sequence length="134" mass="14645">MLLALVACSLVLCVLLTGACLLLHRQQRQLAQQLEQREAALQKAVEALGRRLETYQAGNIAMGEELRGLAELAQPLAERLNQLEQRDPGSLSFSQAARLVGLGATVDDLTRTCGLSQAEAELMSRLHQVRRSDP</sequence>
<evidence type="ECO:0000313" key="3">
    <source>
        <dbReference type="Proteomes" id="UP001595630"/>
    </source>
</evidence>
<evidence type="ECO:0000256" key="1">
    <source>
        <dbReference type="SAM" id="Coils"/>
    </source>
</evidence>
<evidence type="ECO:0000313" key="2">
    <source>
        <dbReference type="EMBL" id="MFC3609557.1"/>
    </source>
</evidence>
<dbReference type="EMBL" id="JBHRXZ010000029">
    <property type="protein sequence ID" value="MFC3609557.1"/>
    <property type="molecule type" value="Genomic_DNA"/>
</dbReference>
<reference evidence="3" key="1">
    <citation type="journal article" date="2019" name="Int. J. Syst. Evol. Microbiol.">
        <title>The Global Catalogue of Microorganisms (GCM) 10K type strain sequencing project: providing services to taxonomists for standard genome sequencing and annotation.</title>
        <authorList>
            <consortium name="The Broad Institute Genomics Platform"/>
            <consortium name="The Broad Institute Genome Sequencing Center for Infectious Disease"/>
            <person name="Wu L."/>
            <person name="Ma J."/>
        </authorList>
    </citation>
    <scope>NUCLEOTIDE SEQUENCE [LARGE SCALE GENOMIC DNA]</scope>
    <source>
        <strain evidence="3">KCTC 42447</strain>
    </source>
</reference>
<proteinExistence type="predicted"/>
<dbReference type="Pfam" id="PF10975">
    <property type="entry name" value="DUF2802"/>
    <property type="match status" value="1"/>
</dbReference>
<name>A0ABV7TAD2_9GAMM</name>
<keyword evidence="1" id="KW-0175">Coiled coil</keyword>
<dbReference type="InterPro" id="IPR021244">
    <property type="entry name" value="DUF2802"/>
</dbReference>